<dbReference type="GO" id="GO:0071555">
    <property type="term" value="P:cell wall organization"/>
    <property type="evidence" value="ECO:0007669"/>
    <property type="project" value="UniProtKB-KW"/>
</dbReference>
<keyword evidence="5 17" id="KW-0378">Hydrolase</keyword>
<dbReference type="Proteomes" id="UP001295740">
    <property type="component" value="Unassembled WGS sequence"/>
</dbReference>
<evidence type="ECO:0000256" key="18">
    <source>
        <dbReference type="SAM" id="SignalP"/>
    </source>
</evidence>
<comment type="catalytic activity">
    <reaction evidence="11">
        <text>Random hydrolysis of (1-&gt;6)-linkages in (1-&gt;6)-beta-D-glucans.</text>
        <dbReference type="EC" id="3.2.1.75"/>
    </reaction>
</comment>
<sequence length="418" mass="47163">MRGSLTLIASLAALSSVTQAWLPSQVSRTVTGRRGLTVVEPYSPARRWMLSSKIRGVNLGCLFIIEKWLCPDEWNTIGCSDQNDEFNCVAKLGQEQANSKFQNHWGSWITEDDFDKMNSLNLNAVRIPIGFWMDEGLVGSDEHYPQGGEKYLLDICEMASSHGMYIMLEMHAAPGVQTSDQQFTGHVTTDVEFFNDNNYQRGVDFLTYLTKLVANNNQTRNVGMIGVLNEPERGNSHPDLTSDFYPKAYSAIREAEGNRSDKLHIAFMGTNWGSGDPKQYLPPGYESVAFESHRYQRWDSSVQVKKAAYINDACTNDQTADGETPTLVTEWCIEPPDNVWDPDANEEFYKKWFAAQVIGFEKYAAGWMFWNWKSDLDDWRWDYSKAADALIIPSDLDNMTTNSGACSTGSGSTYGHWP</sequence>
<keyword evidence="4 18" id="KW-0732">Signal</keyword>
<organism evidence="20 21">
    <name type="scientific">Anthostomella pinea</name>
    <dbReference type="NCBI Taxonomy" id="933095"/>
    <lineage>
        <taxon>Eukaryota</taxon>
        <taxon>Fungi</taxon>
        <taxon>Dikarya</taxon>
        <taxon>Ascomycota</taxon>
        <taxon>Pezizomycotina</taxon>
        <taxon>Sordariomycetes</taxon>
        <taxon>Xylariomycetidae</taxon>
        <taxon>Xylariales</taxon>
        <taxon>Xylariaceae</taxon>
        <taxon>Anthostomella</taxon>
    </lineage>
</organism>
<name>A0AAI8YJI2_9PEZI</name>
<dbReference type="GO" id="GO:0046557">
    <property type="term" value="F:glucan endo-1,6-beta-glucosidase activity"/>
    <property type="evidence" value="ECO:0007669"/>
    <property type="project" value="UniProtKB-EC"/>
</dbReference>
<evidence type="ECO:0000256" key="4">
    <source>
        <dbReference type="ARBA" id="ARBA00022729"/>
    </source>
</evidence>
<feature type="chain" id="PRO_5042574475" description="glucan endo-1,6-beta-glucosidase" evidence="18">
    <location>
        <begin position="21"/>
        <end position="418"/>
    </location>
</feature>
<dbReference type="PANTHER" id="PTHR31297">
    <property type="entry name" value="GLUCAN ENDO-1,6-BETA-GLUCOSIDASE B"/>
    <property type="match status" value="1"/>
</dbReference>
<evidence type="ECO:0000256" key="16">
    <source>
        <dbReference type="ARBA" id="ARBA00043257"/>
    </source>
</evidence>
<comment type="similarity">
    <text evidence="2 17">Belongs to the glycosyl hydrolase 5 (cellulase A) family.</text>
</comment>
<keyword evidence="8 17" id="KW-0326">Glycosidase</keyword>
<dbReference type="Pfam" id="PF00150">
    <property type="entry name" value="Cellulase"/>
    <property type="match status" value="1"/>
</dbReference>
<keyword evidence="9" id="KW-0961">Cell wall biogenesis/degradation</keyword>
<keyword evidence="6" id="KW-0325">Glycoprotein</keyword>
<dbReference type="GO" id="GO:0005576">
    <property type="term" value="C:extracellular region"/>
    <property type="evidence" value="ECO:0007669"/>
    <property type="project" value="UniProtKB-SubCell"/>
</dbReference>
<evidence type="ECO:0000313" key="20">
    <source>
        <dbReference type="EMBL" id="CAJ2507037.1"/>
    </source>
</evidence>
<keyword evidence="21" id="KW-1185">Reference proteome</keyword>
<evidence type="ECO:0000256" key="10">
    <source>
        <dbReference type="ARBA" id="ARBA00023326"/>
    </source>
</evidence>
<dbReference type="GO" id="GO:0009986">
    <property type="term" value="C:cell surface"/>
    <property type="evidence" value="ECO:0007669"/>
    <property type="project" value="TreeGrafter"/>
</dbReference>
<evidence type="ECO:0000313" key="21">
    <source>
        <dbReference type="Proteomes" id="UP001295740"/>
    </source>
</evidence>
<evidence type="ECO:0000256" key="11">
    <source>
        <dbReference type="ARBA" id="ARBA00036633"/>
    </source>
</evidence>
<evidence type="ECO:0000256" key="2">
    <source>
        <dbReference type="ARBA" id="ARBA00005641"/>
    </source>
</evidence>
<evidence type="ECO:0000256" key="5">
    <source>
        <dbReference type="ARBA" id="ARBA00022801"/>
    </source>
</evidence>
<keyword evidence="3" id="KW-0964">Secreted</keyword>
<evidence type="ECO:0000256" key="14">
    <source>
        <dbReference type="ARBA" id="ARBA00041472"/>
    </source>
</evidence>
<keyword evidence="7" id="KW-0119">Carbohydrate metabolism</keyword>
<protein>
    <recommendedName>
        <fullName evidence="13">glucan endo-1,6-beta-glucosidase</fullName>
        <ecNumber evidence="13">3.2.1.75</ecNumber>
    </recommendedName>
    <alternativeName>
        <fullName evidence="15">Beta-1,6-glucanase B</fullName>
    </alternativeName>
    <alternativeName>
        <fullName evidence="14">Endo-1,6-beta-D-glucanase B</fullName>
    </alternativeName>
    <alternativeName>
        <fullName evidence="16">Endo-1,6-beta-glucanase B</fullName>
    </alternativeName>
</protein>
<dbReference type="GO" id="GO:0009251">
    <property type="term" value="P:glucan catabolic process"/>
    <property type="evidence" value="ECO:0007669"/>
    <property type="project" value="TreeGrafter"/>
</dbReference>
<evidence type="ECO:0000256" key="17">
    <source>
        <dbReference type="RuleBase" id="RU361153"/>
    </source>
</evidence>
<comment type="caution">
    <text evidence="20">The sequence shown here is derived from an EMBL/GenBank/DDBJ whole genome shotgun (WGS) entry which is preliminary data.</text>
</comment>
<proteinExistence type="inferred from homology"/>
<evidence type="ECO:0000256" key="1">
    <source>
        <dbReference type="ARBA" id="ARBA00004613"/>
    </source>
</evidence>
<feature type="signal peptide" evidence="18">
    <location>
        <begin position="1"/>
        <end position="20"/>
    </location>
</feature>
<reference evidence="20" key="1">
    <citation type="submission" date="2023-10" db="EMBL/GenBank/DDBJ databases">
        <authorList>
            <person name="Hackl T."/>
        </authorList>
    </citation>
    <scope>NUCLEOTIDE SEQUENCE</scope>
</reference>
<dbReference type="GO" id="GO:0004338">
    <property type="term" value="F:glucan exo-1,3-beta-glucosidase activity"/>
    <property type="evidence" value="ECO:0007669"/>
    <property type="project" value="TreeGrafter"/>
</dbReference>
<evidence type="ECO:0000256" key="12">
    <source>
        <dbReference type="ARBA" id="ARBA00037628"/>
    </source>
</evidence>
<evidence type="ECO:0000256" key="8">
    <source>
        <dbReference type="ARBA" id="ARBA00023295"/>
    </source>
</evidence>
<accession>A0AAI8YJI2</accession>
<gene>
    <name evidence="20" type="ORF">KHLLAP_LOCUS7505</name>
</gene>
<dbReference type="InterPro" id="IPR001547">
    <property type="entry name" value="Glyco_hydro_5"/>
</dbReference>
<keyword evidence="10" id="KW-0624">Polysaccharide degradation</keyword>
<evidence type="ECO:0000256" key="6">
    <source>
        <dbReference type="ARBA" id="ARBA00023180"/>
    </source>
</evidence>
<comment type="subcellular location">
    <subcellularLocation>
        <location evidence="1">Secreted</location>
    </subcellularLocation>
</comment>
<dbReference type="InterPro" id="IPR017853">
    <property type="entry name" value="GH"/>
</dbReference>
<dbReference type="EMBL" id="CAUWAG010000010">
    <property type="protein sequence ID" value="CAJ2507037.1"/>
    <property type="molecule type" value="Genomic_DNA"/>
</dbReference>
<evidence type="ECO:0000256" key="15">
    <source>
        <dbReference type="ARBA" id="ARBA00042025"/>
    </source>
</evidence>
<evidence type="ECO:0000259" key="19">
    <source>
        <dbReference type="Pfam" id="PF00150"/>
    </source>
</evidence>
<evidence type="ECO:0000256" key="13">
    <source>
        <dbReference type="ARBA" id="ARBA00038935"/>
    </source>
</evidence>
<dbReference type="SUPFAM" id="SSF51445">
    <property type="entry name" value="(Trans)glycosidases"/>
    <property type="match status" value="1"/>
</dbReference>
<comment type="function">
    <text evidence="12">Beta-glucanases participate in the metabolism of beta-glucan, the main structural component of the cell wall. Acts on lutean, pustulan and 1,6-oligo-beta-D-glucosides.</text>
</comment>
<dbReference type="AlphaFoldDB" id="A0AAI8YJI2"/>
<evidence type="ECO:0000256" key="9">
    <source>
        <dbReference type="ARBA" id="ARBA00023316"/>
    </source>
</evidence>
<feature type="domain" description="Glycoside hydrolase family 5" evidence="19">
    <location>
        <begin position="99"/>
        <end position="374"/>
    </location>
</feature>
<dbReference type="InterPro" id="IPR050386">
    <property type="entry name" value="Glycosyl_hydrolase_5"/>
</dbReference>
<evidence type="ECO:0000256" key="3">
    <source>
        <dbReference type="ARBA" id="ARBA00022525"/>
    </source>
</evidence>
<dbReference type="PANTHER" id="PTHR31297:SF39">
    <property type="entry name" value="GLUCAN ENDO-1,6-BETA-GLUCOSIDASE B"/>
    <property type="match status" value="1"/>
</dbReference>
<dbReference type="Gene3D" id="3.20.20.80">
    <property type="entry name" value="Glycosidases"/>
    <property type="match status" value="1"/>
</dbReference>
<dbReference type="EC" id="3.2.1.75" evidence="13"/>
<evidence type="ECO:0000256" key="7">
    <source>
        <dbReference type="ARBA" id="ARBA00023277"/>
    </source>
</evidence>